<evidence type="ECO:0000313" key="4">
    <source>
        <dbReference type="Proteomes" id="UP001302374"/>
    </source>
</evidence>
<dbReference type="EMBL" id="JAATLI010000008">
    <property type="protein sequence ID" value="NJC18884.1"/>
    <property type="molecule type" value="Genomic_DNA"/>
</dbReference>
<reference evidence="2 4" key="1">
    <citation type="submission" date="2019-09" db="EMBL/GenBank/DDBJ databases">
        <title>Butyricimonas paravirosa DSM 105722 (=214-4 = JCM 18677 = CCUG 65563).</title>
        <authorList>
            <person name="Le Roy T."/>
            <person name="Cani P.D."/>
        </authorList>
    </citation>
    <scope>NUCLEOTIDE SEQUENCE [LARGE SCALE GENOMIC DNA]</scope>
    <source>
        <strain evidence="2 4">DSM 105722</strain>
    </source>
</reference>
<organism evidence="1 3">
    <name type="scientific">Butyricimonas paravirosa</name>
    <dbReference type="NCBI Taxonomy" id="1472417"/>
    <lineage>
        <taxon>Bacteria</taxon>
        <taxon>Pseudomonadati</taxon>
        <taxon>Bacteroidota</taxon>
        <taxon>Bacteroidia</taxon>
        <taxon>Bacteroidales</taxon>
        <taxon>Odoribacteraceae</taxon>
        <taxon>Butyricimonas</taxon>
    </lineage>
</organism>
<dbReference type="AlphaFoldDB" id="A0A7X6BJX1"/>
<dbReference type="RefSeq" id="WP_118304764.1">
    <property type="nucleotide sequence ID" value="NZ_BMPA01000008.1"/>
</dbReference>
<dbReference type="Pfam" id="PF16407">
    <property type="entry name" value="PKD_2"/>
    <property type="match status" value="1"/>
</dbReference>
<dbReference type="GeneID" id="86890783"/>
<dbReference type="EMBL" id="CP043839">
    <property type="protein sequence ID" value="WOF11802.1"/>
    <property type="molecule type" value="Genomic_DNA"/>
</dbReference>
<gene>
    <name evidence="2" type="ORF">F1644_05780</name>
    <name evidence="1" type="ORF">GGR15_002512</name>
</gene>
<evidence type="ECO:0008006" key="5">
    <source>
        <dbReference type="Google" id="ProtNLM"/>
    </source>
</evidence>
<name>A0A7X6BJX1_9BACT</name>
<dbReference type="Proteomes" id="UP001302374">
    <property type="component" value="Chromosome"/>
</dbReference>
<protein>
    <recommendedName>
        <fullName evidence="5">PKD-like family protein</fullName>
    </recommendedName>
</protein>
<evidence type="ECO:0000313" key="3">
    <source>
        <dbReference type="Proteomes" id="UP000576368"/>
    </source>
</evidence>
<sequence length="476" mass="53889">MKKILAVVYIIITFGCVSCYEDKGDYDYKAINEISISGIQESYERMKWQDLRIAPELKFSLHENDSLAYRWEIDGRAVSTERNLDYSVDVNIADDAYKCRYVVTNTNGNVRYFQEFELKVVTAYNRGLLVLSEQDGESMLSFRPEGEDSEFLHWGDLFAGKPLSLEQPYSMDADVTVTTSKAIYRLDKQRMEEKKKYDGETMLVPESALEIKFCKFTDHVDDEDFGCMISKKGQVYVYKSRNDFFSSPSPVPVLETISEELIDYELSDICLIYTLFYGQTGYFLGYDNKVGRFLHFANKSSASTDRDQMNSVTAREPIIGLPLFALGQWDYGKCISIFYDPKSNVAKVVASHAKDFAKVTEEQVVTLDNHKFTPESKVVVCDATARVLFNSGMVIYQSNVRSMTSVPTVLSNKLPTTGKITMLKLSNNRKSLYVGVDSGREGEFKGDVYVLDAVTGEILTTYSEVGGAPVDILEKY</sequence>
<evidence type="ECO:0000313" key="2">
    <source>
        <dbReference type="EMBL" id="WOF11802.1"/>
    </source>
</evidence>
<evidence type="ECO:0000313" key="1">
    <source>
        <dbReference type="EMBL" id="NJC18884.1"/>
    </source>
</evidence>
<dbReference type="InterPro" id="IPR032183">
    <property type="entry name" value="PKD-like"/>
</dbReference>
<reference evidence="1 3" key="2">
    <citation type="submission" date="2020-03" db="EMBL/GenBank/DDBJ databases">
        <title>Genomic Encyclopedia of Type Strains, Phase IV (KMG-IV): sequencing the most valuable type-strain genomes for metagenomic binning, comparative biology and taxonomic classification.</title>
        <authorList>
            <person name="Goeker M."/>
        </authorList>
    </citation>
    <scope>NUCLEOTIDE SEQUENCE [LARGE SCALE GENOMIC DNA]</scope>
    <source>
        <strain evidence="1 3">DSM 105722</strain>
    </source>
</reference>
<dbReference type="Proteomes" id="UP000576368">
    <property type="component" value="Unassembled WGS sequence"/>
</dbReference>
<keyword evidence="4" id="KW-1185">Reference proteome</keyword>
<accession>A0A7X6BJX1</accession>
<dbReference type="PROSITE" id="PS51257">
    <property type="entry name" value="PROKAR_LIPOPROTEIN"/>
    <property type="match status" value="1"/>
</dbReference>
<proteinExistence type="predicted"/>